<evidence type="ECO:0000313" key="2">
    <source>
        <dbReference type="Proteomes" id="UP000799429"/>
    </source>
</evidence>
<proteinExistence type="predicted"/>
<gene>
    <name evidence="1" type="ORF">M501DRAFT_1010364</name>
</gene>
<evidence type="ECO:0000313" key="1">
    <source>
        <dbReference type="EMBL" id="KAF2840181.1"/>
    </source>
</evidence>
<dbReference type="SUPFAM" id="SSF55144">
    <property type="entry name" value="LigT-like"/>
    <property type="match status" value="1"/>
</dbReference>
<accession>A0A9P4SCJ2</accession>
<keyword evidence="2" id="KW-1185">Reference proteome</keyword>
<sequence length="320" mass="36219">MSRNSFSFPPLPAGPPTTYNWYQALIDHPDCQGDPQKIQEAYSAFRSQNYRNAVQSFTSRSPSAPVSDTTLISHLKRQKILKSHGVEDSMNHSKVGDNERETQNVNCLVVWLRPSAAVLDIVMKLQLRIAEMVDGDLHMIPLGDMHISLLELSHRHTVTHLEDVAKKIGEATLLNILDYPSKHSSKPRLVAPRINFDKAGIALSFLPSQEDDYTYHHLRNDMHKLALQTGIEIDTCYTAPTAHITFGRFVDTTNFRTEVDMRKFLDLVENLNTELSTEYGLENGSPKFEWIVANELSAELQSGYVKFGRAREKATLLGRR</sequence>
<dbReference type="EMBL" id="MU006093">
    <property type="protein sequence ID" value="KAF2840181.1"/>
    <property type="molecule type" value="Genomic_DNA"/>
</dbReference>
<name>A0A9P4SCJ2_9PEZI</name>
<dbReference type="AlphaFoldDB" id="A0A9P4SCJ2"/>
<protein>
    <submittedName>
        <fullName evidence="1">Uncharacterized protein</fullName>
    </submittedName>
</protein>
<organism evidence="1 2">
    <name type="scientific">Patellaria atrata CBS 101060</name>
    <dbReference type="NCBI Taxonomy" id="1346257"/>
    <lineage>
        <taxon>Eukaryota</taxon>
        <taxon>Fungi</taxon>
        <taxon>Dikarya</taxon>
        <taxon>Ascomycota</taxon>
        <taxon>Pezizomycotina</taxon>
        <taxon>Dothideomycetes</taxon>
        <taxon>Dothideomycetes incertae sedis</taxon>
        <taxon>Patellariales</taxon>
        <taxon>Patellariaceae</taxon>
        <taxon>Patellaria</taxon>
    </lineage>
</organism>
<dbReference type="Proteomes" id="UP000799429">
    <property type="component" value="Unassembled WGS sequence"/>
</dbReference>
<dbReference type="OrthoDB" id="2967263at2759"/>
<comment type="caution">
    <text evidence="1">The sequence shown here is derived from an EMBL/GenBank/DDBJ whole genome shotgun (WGS) entry which is preliminary data.</text>
</comment>
<dbReference type="InterPro" id="IPR009097">
    <property type="entry name" value="Cyclic_Pdiesterase"/>
</dbReference>
<reference evidence="1" key="1">
    <citation type="journal article" date="2020" name="Stud. Mycol.">
        <title>101 Dothideomycetes genomes: a test case for predicting lifestyles and emergence of pathogens.</title>
        <authorList>
            <person name="Haridas S."/>
            <person name="Albert R."/>
            <person name="Binder M."/>
            <person name="Bloem J."/>
            <person name="Labutti K."/>
            <person name="Salamov A."/>
            <person name="Andreopoulos B."/>
            <person name="Baker S."/>
            <person name="Barry K."/>
            <person name="Bills G."/>
            <person name="Bluhm B."/>
            <person name="Cannon C."/>
            <person name="Castanera R."/>
            <person name="Culley D."/>
            <person name="Daum C."/>
            <person name="Ezra D."/>
            <person name="Gonzalez J."/>
            <person name="Henrissat B."/>
            <person name="Kuo A."/>
            <person name="Liang C."/>
            <person name="Lipzen A."/>
            <person name="Lutzoni F."/>
            <person name="Magnuson J."/>
            <person name="Mondo S."/>
            <person name="Nolan M."/>
            <person name="Ohm R."/>
            <person name="Pangilinan J."/>
            <person name="Park H.-J."/>
            <person name="Ramirez L."/>
            <person name="Alfaro M."/>
            <person name="Sun H."/>
            <person name="Tritt A."/>
            <person name="Yoshinaga Y."/>
            <person name="Zwiers L.-H."/>
            <person name="Turgeon B."/>
            <person name="Goodwin S."/>
            <person name="Spatafora J."/>
            <person name="Crous P."/>
            <person name="Grigoriev I."/>
        </authorList>
    </citation>
    <scope>NUCLEOTIDE SEQUENCE</scope>
    <source>
        <strain evidence="1">CBS 101060</strain>
    </source>
</reference>